<accession>A0A1J5GMF5</accession>
<proteinExistence type="predicted"/>
<sequence>MKITKRQKEFLKILIDLYKQKGSSVHYSEVAQKLGVSKWTSYDMLQLLHKEGFLNVEYIIPKSDQYKLCKLGRSTITFYPTEKGYAISTLLIKRRLPTKMAELNKLKEEITQKYDELKEKFNIKDLLRDFLPTKSPLIFCACLLLILILLIKKIAQSVAEMQLLSQILPSNVSNAYAELALTVFAGICLGVLAKYINKIPKSATIQNNNLDEYLNYIQTYNQYISQMDKKEKRSLLNFLKDILDEINIKNKK</sequence>
<dbReference type="InterPro" id="IPR036388">
    <property type="entry name" value="WH-like_DNA-bd_sf"/>
</dbReference>
<dbReference type="InterPro" id="IPR036390">
    <property type="entry name" value="WH_DNA-bd_sf"/>
</dbReference>
<dbReference type="GO" id="GO:0006355">
    <property type="term" value="P:regulation of DNA-templated transcription"/>
    <property type="evidence" value="ECO:0007669"/>
    <property type="project" value="InterPro"/>
</dbReference>
<evidence type="ECO:0000313" key="3">
    <source>
        <dbReference type="EMBL" id="OIP73953.1"/>
    </source>
</evidence>
<gene>
    <name evidence="3" type="ORF">AUK42_01060</name>
</gene>
<evidence type="ECO:0000256" key="1">
    <source>
        <dbReference type="SAM" id="Phobius"/>
    </source>
</evidence>
<feature type="transmembrane region" description="Helical" evidence="1">
    <location>
        <begin position="137"/>
        <end position="155"/>
    </location>
</feature>
<organism evidence="3 4">
    <name type="scientific">Candidatus Infernicultor aquiphilus</name>
    <dbReference type="NCBI Taxonomy" id="1805029"/>
    <lineage>
        <taxon>Bacteria</taxon>
        <taxon>Pseudomonadati</taxon>
        <taxon>Atribacterota</taxon>
        <taxon>Candidatus Phoenicimicrobiia</taxon>
        <taxon>Candidatus Pheonicimicrobiales</taxon>
        <taxon>Candidatus Phoenicimicrobiaceae</taxon>
        <taxon>Candidatus Infernicultor</taxon>
    </lineage>
</organism>
<evidence type="ECO:0000259" key="2">
    <source>
        <dbReference type="Pfam" id="PF03444"/>
    </source>
</evidence>
<dbReference type="AlphaFoldDB" id="A0A1J5GMF5"/>
<dbReference type="InterPro" id="IPR005104">
    <property type="entry name" value="WHTH_HrcA_DNA-bd"/>
</dbReference>
<feature type="transmembrane region" description="Helical" evidence="1">
    <location>
        <begin position="175"/>
        <end position="196"/>
    </location>
</feature>
<name>A0A1J5GMF5_9BACT</name>
<dbReference type="Gene3D" id="1.10.10.10">
    <property type="entry name" value="Winged helix-like DNA-binding domain superfamily/Winged helix DNA-binding domain"/>
    <property type="match status" value="1"/>
</dbReference>
<dbReference type="GO" id="GO:0003677">
    <property type="term" value="F:DNA binding"/>
    <property type="evidence" value="ECO:0007669"/>
    <property type="project" value="InterPro"/>
</dbReference>
<feature type="domain" description="Winged helix-turn-helix transcription repressor HrcA DNA-binding" evidence="2">
    <location>
        <begin position="3"/>
        <end position="49"/>
    </location>
</feature>
<dbReference type="Pfam" id="PF03444">
    <property type="entry name" value="WHD_HrcA"/>
    <property type="match status" value="1"/>
</dbReference>
<comment type="caution">
    <text evidence="3">The sequence shown here is derived from an EMBL/GenBank/DDBJ whole genome shotgun (WGS) entry which is preliminary data.</text>
</comment>
<dbReference type="EMBL" id="MNYY01000024">
    <property type="protein sequence ID" value="OIP73953.1"/>
    <property type="molecule type" value="Genomic_DNA"/>
</dbReference>
<dbReference type="Proteomes" id="UP000182763">
    <property type="component" value="Unassembled WGS sequence"/>
</dbReference>
<keyword evidence="1" id="KW-0472">Membrane</keyword>
<keyword evidence="1" id="KW-1133">Transmembrane helix</keyword>
<dbReference type="SUPFAM" id="SSF46785">
    <property type="entry name" value="Winged helix' DNA-binding domain"/>
    <property type="match status" value="1"/>
</dbReference>
<evidence type="ECO:0000313" key="4">
    <source>
        <dbReference type="Proteomes" id="UP000182763"/>
    </source>
</evidence>
<dbReference type="STRING" id="1805029.AUK42_01060"/>
<reference evidence="3 4" key="1">
    <citation type="journal article" date="2016" name="Environ. Microbiol.">
        <title>Genomic resolution of a cold subsurface aquifer community provides metabolic insights for novel microbes adapted to high CO concentrations.</title>
        <authorList>
            <person name="Probst A.J."/>
            <person name="Castelle C.J."/>
            <person name="Singh A."/>
            <person name="Brown C.T."/>
            <person name="Anantharaman K."/>
            <person name="Sharon I."/>
            <person name="Hug L.A."/>
            <person name="Burstein D."/>
            <person name="Emerson J.B."/>
            <person name="Thomas B.C."/>
            <person name="Banfield J.F."/>
        </authorList>
    </citation>
    <scope>NUCLEOTIDE SEQUENCE [LARGE SCALE GENOMIC DNA]</scope>
    <source>
        <strain evidence="3">CG2_30_33_13</strain>
    </source>
</reference>
<protein>
    <recommendedName>
        <fullName evidence="2">Winged helix-turn-helix transcription repressor HrcA DNA-binding domain-containing protein</fullName>
    </recommendedName>
</protein>
<keyword evidence="1" id="KW-0812">Transmembrane</keyword>